<gene>
    <name evidence="2" type="ORF">L195_g047568</name>
</gene>
<evidence type="ECO:0000256" key="1">
    <source>
        <dbReference type="SAM" id="MobiDB-lite"/>
    </source>
</evidence>
<accession>A0A2K3MKT9</accession>
<name>A0A2K3MKT9_TRIPR</name>
<dbReference type="AlphaFoldDB" id="A0A2K3MKT9"/>
<comment type="caution">
    <text evidence="2">The sequence shown here is derived from an EMBL/GenBank/DDBJ whole genome shotgun (WGS) entry which is preliminary data.</text>
</comment>
<dbReference type="Proteomes" id="UP000236291">
    <property type="component" value="Unassembled WGS sequence"/>
</dbReference>
<evidence type="ECO:0000313" key="3">
    <source>
        <dbReference type="Proteomes" id="UP000236291"/>
    </source>
</evidence>
<dbReference type="EMBL" id="ASHM01066262">
    <property type="protein sequence ID" value="PNX91437.1"/>
    <property type="molecule type" value="Genomic_DNA"/>
</dbReference>
<proteinExistence type="predicted"/>
<feature type="region of interest" description="Disordered" evidence="1">
    <location>
        <begin position="1"/>
        <end position="39"/>
    </location>
</feature>
<evidence type="ECO:0000313" key="2">
    <source>
        <dbReference type="EMBL" id="PNX91437.1"/>
    </source>
</evidence>
<reference evidence="2 3" key="1">
    <citation type="journal article" date="2014" name="Am. J. Bot.">
        <title>Genome assembly and annotation for red clover (Trifolium pratense; Fabaceae).</title>
        <authorList>
            <person name="Istvanek J."/>
            <person name="Jaros M."/>
            <person name="Krenek A."/>
            <person name="Repkova J."/>
        </authorList>
    </citation>
    <scope>NUCLEOTIDE SEQUENCE [LARGE SCALE GENOMIC DNA]</scope>
    <source>
        <strain evidence="3">cv. Tatra</strain>
        <tissue evidence="2">Young leaves</tissue>
    </source>
</reference>
<protein>
    <submittedName>
        <fullName evidence="2">Uncharacterized protein</fullName>
    </submittedName>
</protein>
<feature type="non-terminal residue" evidence="2">
    <location>
        <position position="39"/>
    </location>
</feature>
<organism evidence="2 3">
    <name type="scientific">Trifolium pratense</name>
    <name type="common">Red clover</name>
    <dbReference type="NCBI Taxonomy" id="57577"/>
    <lineage>
        <taxon>Eukaryota</taxon>
        <taxon>Viridiplantae</taxon>
        <taxon>Streptophyta</taxon>
        <taxon>Embryophyta</taxon>
        <taxon>Tracheophyta</taxon>
        <taxon>Spermatophyta</taxon>
        <taxon>Magnoliopsida</taxon>
        <taxon>eudicotyledons</taxon>
        <taxon>Gunneridae</taxon>
        <taxon>Pentapetalae</taxon>
        <taxon>rosids</taxon>
        <taxon>fabids</taxon>
        <taxon>Fabales</taxon>
        <taxon>Fabaceae</taxon>
        <taxon>Papilionoideae</taxon>
        <taxon>50 kb inversion clade</taxon>
        <taxon>NPAAA clade</taxon>
        <taxon>Hologalegina</taxon>
        <taxon>IRL clade</taxon>
        <taxon>Trifolieae</taxon>
        <taxon>Trifolium</taxon>
    </lineage>
</organism>
<reference evidence="2 3" key="2">
    <citation type="journal article" date="2017" name="Front. Plant Sci.">
        <title>Gene Classification and Mining of Molecular Markers Useful in Red Clover (Trifolium pratense) Breeding.</title>
        <authorList>
            <person name="Istvanek J."/>
            <person name="Dluhosova J."/>
            <person name="Dluhos P."/>
            <person name="Patkova L."/>
            <person name="Nedelnik J."/>
            <person name="Repkova J."/>
        </authorList>
    </citation>
    <scope>NUCLEOTIDE SEQUENCE [LARGE SCALE GENOMIC DNA]</scope>
    <source>
        <strain evidence="3">cv. Tatra</strain>
        <tissue evidence="2">Young leaves</tissue>
    </source>
</reference>
<sequence>MFECIRSCTTVGDEDEGGVRQTQSGTPTTKPAVKSLTAQ</sequence>
<feature type="compositionally biased region" description="Polar residues" evidence="1">
    <location>
        <begin position="20"/>
        <end position="29"/>
    </location>
</feature>